<keyword evidence="9" id="KW-0406">Ion transport</keyword>
<dbReference type="Pfam" id="PF07715">
    <property type="entry name" value="Plug"/>
    <property type="match status" value="1"/>
</dbReference>
<evidence type="ECO:0000256" key="14">
    <source>
        <dbReference type="PROSITE-ProRule" id="PRU01360"/>
    </source>
</evidence>
<evidence type="ECO:0000256" key="9">
    <source>
        <dbReference type="ARBA" id="ARBA00023065"/>
    </source>
</evidence>
<evidence type="ECO:0000256" key="1">
    <source>
        <dbReference type="ARBA" id="ARBA00004571"/>
    </source>
</evidence>
<dbReference type="PANTHER" id="PTHR32552:SF74">
    <property type="entry name" value="HYDROXAMATE SIDEROPHORE RECEPTOR FHUE"/>
    <property type="match status" value="1"/>
</dbReference>
<dbReference type="Pfam" id="PF00593">
    <property type="entry name" value="TonB_dep_Rec_b-barrel"/>
    <property type="match status" value="1"/>
</dbReference>
<evidence type="ECO:0000259" key="19">
    <source>
        <dbReference type="Pfam" id="PF07715"/>
    </source>
</evidence>
<evidence type="ECO:0000256" key="2">
    <source>
        <dbReference type="ARBA" id="ARBA00009810"/>
    </source>
</evidence>
<keyword evidence="6 14" id="KW-0812">Transmembrane</keyword>
<keyword evidence="11 14" id="KW-0472">Membrane</keyword>
<feature type="chain" id="PRO_5031204833" evidence="17">
    <location>
        <begin position="23"/>
        <end position="699"/>
    </location>
</feature>
<dbReference type="Proteomes" id="UP000566995">
    <property type="component" value="Unassembled WGS sequence"/>
</dbReference>
<evidence type="ECO:0000313" key="21">
    <source>
        <dbReference type="Proteomes" id="UP000566995"/>
    </source>
</evidence>
<dbReference type="InterPro" id="IPR010105">
    <property type="entry name" value="TonB_sidphr_rcpt"/>
</dbReference>
<dbReference type="SUPFAM" id="SSF56935">
    <property type="entry name" value="Porins"/>
    <property type="match status" value="1"/>
</dbReference>
<dbReference type="RefSeq" id="WP_184593503.1">
    <property type="nucleotide sequence ID" value="NZ_JACHLI010000021.1"/>
</dbReference>
<keyword evidence="8" id="KW-0408">Iron</keyword>
<dbReference type="PROSITE" id="PS52016">
    <property type="entry name" value="TONB_DEPENDENT_REC_3"/>
    <property type="match status" value="1"/>
</dbReference>
<dbReference type="GO" id="GO:0015891">
    <property type="term" value="P:siderophore transport"/>
    <property type="evidence" value="ECO:0007669"/>
    <property type="project" value="InterPro"/>
</dbReference>
<keyword evidence="12 20" id="KW-0675">Receptor</keyword>
<dbReference type="AlphaFoldDB" id="A0A7W7P3X7"/>
<evidence type="ECO:0000256" key="5">
    <source>
        <dbReference type="ARBA" id="ARBA00022496"/>
    </source>
</evidence>
<keyword evidence="5" id="KW-0410">Iron transport</keyword>
<dbReference type="GO" id="GO:0009279">
    <property type="term" value="C:cell outer membrane"/>
    <property type="evidence" value="ECO:0007669"/>
    <property type="project" value="UniProtKB-SubCell"/>
</dbReference>
<evidence type="ECO:0000259" key="18">
    <source>
        <dbReference type="Pfam" id="PF00593"/>
    </source>
</evidence>
<dbReference type="FunFam" id="2.170.130.10:FF:000010">
    <property type="entry name" value="Ferripyoverdine receptor"/>
    <property type="match status" value="1"/>
</dbReference>
<keyword evidence="10 15" id="KW-0798">TonB box</keyword>
<feature type="domain" description="TonB-dependent receptor plug" evidence="19">
    <location>
        <begin position="62"/>
        <end position="161"/>
    </location>
</feature>
<dbReference type="InterPro" id="IPR039426">
    <property type="entry name" value="TonB-dep_rcpt-like"/>
</dbReference>
<evidence type="ECO:0000256" key="6">
    <source>
        <dbReference type="ARBA" id="ARBA00022692"/>
    </source>
</evidence>
<keyword evidence="7 17" id="KW-0732">Signal</keyword>
<proteinExistence type="inferred from homology"/>
<dbReference type="Gene3D" id="2.40.170.20">
    <property type="entry name" value="TonB-dependent receptor, beta-barrel domain"/>
    <property type="match status" value="1"/>
</dbReference>
<keyword evidence="4 14" id="KW-1134">Transmembrane beta strand</keyword>
<dbReference type="InterPro" id="IPR037066">
    <property type="entry name" value="Plug_dom_sf"/>
</dbReference>
<evidence type="ECO:0000256" key="12">
    <source>
        <dbReference type="ARBA" id="ARBA00023170"/>
    </source>
</evidence>
<evidence type="ECO:0000256" key="11">
    <source>
        <dbReference type="ARBA" id="ARBA00023136"/>
    </source>
</evidence>
<evidence type="ECO:0000256" key="16">
    <source>
        <dbReference type="SAM" id="MobiDB-lite"/>
    </source>
</evidence>
<evidence type="ECO:0000256" key="4">
    <source>
        <dbReference type="ARBA" id="ARBA00022452"/>
    </source>
</evidence>
<evidence type="ECO:0000313" key="20">
    <source>
        <dbReference type="EMBL" id="MBB4865717.1"/>
    </source>
</evidence>
<comment type="similarity">
    <text evidence="2 14 15">Belongs to the TonB-dependent receptor family.</text>
</comment>
<feature type="domain" description="TonB-dependent receptor-like beta-barrel" evidence="18">
    <location>
        <begin position="248"/>
        <end position="668"/>
    </location>
</feature>
<evidence type="ECO:0000256" key="10">
    <source>
        <dbReference type="ARBA" id="ARBA00023077"/>
    </source>
</evidence>
<organism evidence="20 21">
    <name type="scientific">Pseudomonas nitroreducens</name>
    <dbReference type="NCBI Taxonomy" id="46680"/>
    <lineage>
        <taxon>Bacteria</taxon>
        <taxon>Pseudomonadati</taxon>
        <taxon>Pseudomonadota</taxon>
        <taxon>Gammaproteobacteria</taxon>
        <taxon>Pseudomonadales</taxon>
        <taxon>Pseudomonadaceae</taxon>
        <taxon>Pseudomonas</taxon>
    </lineage>
</organism>
<evidence type="ECO:0000256" key="8">
    <source>
        <dbReference type="ARBA" id="ARBA00023004"/>
    </source>
</evidence>
<evidence type="ECO:0000256" key="13">
    <source>
        <dbReference type="ARBA" id="ARBA00023237"/>
    </source>
</evidence>
<dbReference type="PANTHER" id="PTHR32552">
    <property type="entry name" value="FERRICHROME IRON RECEPTOR-RELATED"/>
    <property type="match status" value="1"/>
</dbReference>
<keyword evidence="3 14" id="KW-0813">Transport</keyword>
<evidence type="ECO:0000256" key="17">
    <source>
        <dbReference type="SAM" id="SignalP"/>
    </source>
</evidence>
<dbReference type="GO" id="GO:0015344">
    <property type="term" value="F:siderophore uptake transmembrane transporter activity"/>
    <property type="evidence" value="ECO:0007669"/>
    <property type="project" value="TreeGrafter"/>
</dbReference>
<evidence type="ECO:0000256" key="3">
    <source>
        <dbReference type="ARBA" id="ARBA00022448"/>
    </source>
</evidence>
<evidence type="ECO:0000256" key="7">
    <source>
        <dbReference type="ARBA" id="ARBA00022729"/>
    </source>
</evidence>
<name>A0A7W7P3X7_PSENT</name>
<dbReference type="GO" id="GO:0038023">
    <property type="term" value="F:signaling receptor activity"/>
    <property type="evidence" value="ECO:0007669"/>
    <property type="project" value="InterPro"/>
</dbReference>
<feature type="compositionally biased region" description="Polar residues" evidence="16">
    <location>
        <begin position="49"/>
        <end position="67"/>
    </location>
</feature>
<sequence>MKPRLSALLLTGACSALPAAHAADDVLNLSDSVIQAPDRSEAPAEGYQTKPSRSTTRMKLSDQETPQGVTTITRQQIDDFGLHDVRDALRSAPTVTVEQFETDRTIFTSRGYQIDTFEYDGMGLPFAQTLMGGGQDMAEYEQVDVLHGANGLMSGTGNPSATVNFVRKRPTDTFQARIGSSVGSWDNRRVDADVSGPLTDSGNVRGRFIYAHDKGNSWLDRYSHEVNVAAGLLAFDLSAADTLTVGFSQHNTDSNGTTWGNLPLVDSSGNPIHYSRRSSSVGQDWTYWNLHTQRAFAELAHDFGNGWNGKLTLTGITQYQDTQLFYLYGITGDTGTAYANQTASTQHQVIGEGQLSGPFQLLGREHELTLGVNYGRTHLKAGANTIAANGYYSANLSDALAGNLQRPNLAYTNDTTNAQNFEDSQKSVYAGARFSLLDDLHWIVGARMLSADGSGDSYGAAHDTREHGKVTPYTGLVYDLSPEWAVYGSWTRIFSPQYVIATDGGLLDPLEGTSKEIGIKGNLRDSSLSLSAALFKTDQRNVQQYAGLVDGHYVYDGVDNKSHGVELQVSGEALPGLDLLAGYTYVRIDDDNGDRTRKYVPKHTVRGSATYRLPGLPQVKVGSRISWQSGVESDTYSAVRQNAYALVDLMTSYDIDANWSTSLNLNNLTDRKYLLSLESGSTSNYGAPRNLTAAVTWKY</sequence>
<accession>A0A7W7P3X7</accession>
<feature type="signal peptide" evidence="17">
    <location>
        <begin position="1"/>
        <end position="22"/>
    </location>
</feature>
<gene>
    <name evidence="20" type="ORF">HNP46_004618</name>
</gene>
<evidence type="ECO:0000256" key="15">
    <source>
        <dbReference type="RuleBase" id="RU003357"/>
    </source>
</evidence>
<dbReference type="EMBL" id="JACHLI010000021">
    <property type="protein sequence ID" value="MBB4865717.1"/>
    <property type="molecule type" value="Genomic_DNA"/>
</dbReference>
<comment type="subcellular location">
    <subcellularLocation>
        <location evidence="1 14">Cell outer membrane</location>
        <topology evidence="1 14">Multi-pass membrane protein</topology>
    </subcellularLocation>
</comment>
<keyword evidence="13 14" id="KW-0998">Cell outer membrane</keyword>
<dbReference type="Gene3D" id="2.170.130.10">
    <property type="entry name" value="TonB-dependent receptor, plug domain"/>
    <property type="match status" value="1"/>
</dbReference>
<reference evidence="20 21" key="1">
    <citation type="submission" date="2020-08" db="EMBL/GenBank/DDBJ databases">
        <title>Functional genomics of gut bacteria from endangered species of beetles.</title>
        <authorList>
            <person name="Carlos-Shanley C."/>
        </authorList>
    </citation>
    <scope>NUCLEOTIDE SEQUENCE [LARGE SCALE GENOMIC DNA]</scope>
    <source>
        <strain evidence="20 21">S00179</strain>
    </source>
</reference>
<feature type="region of interest" description="Disordered" evidence="16">
    <location>
        <begin position="37"/>
        <end position="67"/>
    </location>
</feature>
<dbReference type="InterPro" id="IPR012910">
    <property type="entry name" value="Plug_dom"/>
</dbReference>
<dbReference type="InterPro" id="IPR036942">
    <property type="entry name" value="Beta-barrel_TonB_sf"/>
</dbReference>
<dbReference type="InterPro" id="IPR000531">
    <property type="entry name" value="Beta-barrel_TonB"/>
</dbReference>
<protein>
    <submittedName>
        <fullName evidence="20">Outer membrane receptor for ferric coprogen and ferric-rhodotorulic acid</fullName>
    </submittedName>
</protein>
<comment type="caution">
    <text evidence="20">The sequence shown here is derived from an EMBL/GenBank/DDBJ whole genome shotgun (WGS) entry which is preliminary data.</text>
</comment>
<dbReference type="NCBIfam" id="TIGR01783">
    <property type="entry name" value="TonB-siderophor"/>
    <property type="match status" value="1"/>
</dbReference>
<dbReference type="CDD" id="cd01347">
    <property type="entry name" value="ligand_gated_channel"/>
    <property type="match status" value="1"/>
</dbReference>